<feature type="non-terminal residue" evidence="1">
    <location>
        <position position="1"/>
    </location>
</feature>
<gene>
    <name evidence="1" type="ORF">A2U01_0008954</name>
</gene>
<dbReference type="EMBL" id="LXQA010013445">
    <property type="protein sequence ID" value="MCH88073.1"/>
    <property type="molecule type" value="Genomic_DNA"/>
</dbReference>
<accession>A0A392MLK3</accession>
<proteinExistence type="predicted"/>
<comment type="caution">
    <text evidence="1">The sequence shown here is derived from an EMBL/GenBank/DDBJ whole genome shotgun (WGS) entry which is preliminary data.</text>
</comment>
<evidence type="ECO:0000313" key="1">
    <source>
        <dbReference type="EMBL" id="MCH88073.1"/>
    </source>
</evidence>
<organism evidence="1 2">
    <name type="scientific">Trifolium medium</name>
    <dbReference type="NCBI Taxonomy" id="97028"/>
    <lineage>
        <taxon>Eukaryota</taxon>
        <taxon>Viridiplantae</taxon>
        <taxon>Streptophyta</taxon>
        <taxon>Embryophyta</taxon>
        <taxon>Tracheophyta</taxon>
        <taxon>Spermatophyta</taxon>
        <taxon>Magnoliopsida</taxon>
        <taxon>eudicotyledons</taxon>
        <taxon>Gunneridae</taxon>
        <taxon>Pentapetalae</taxon>
        <taxon>rosids</taxon>
        <taxon>fabids</taxon>
        <taxon>Fabales</taxon>
        <taxon>Fabaceae</taxon>
        <taxon>Papilionoideae</taxon>
        <taxon>50 kb inversion clade</taxon>
        <taxon>NPAAA clade</taxon>
        <taxon>Hologalegina</taxon>
        <taxon>IRL clade</taxon>
        <taxon>Trifolieae</taxon>
        <taxon>Trifolium</taxon>
    </lineage>
</organism>
<dbReference type="Proteomes" id="UP000265520">
    <property type="component" value="Unassembled WGS sequence"/>
</dbReference>
<sequence>NYARAPLPVTCAPRSPQCLPQKRAANCAPRPGSCASRILRLLVTEISRHTPQRDPPPNHLCQEDFRYKEPVESFVEPSALIPLLGHKGAARGITHVWA</sequence>
<dbReference type="AlphaFoldDB" id="A0A392MLK3"/>
<reference evidence="1 2" key="1">
    <citation type="journal article" date="2018" name="Front. Plant Sci.">
        <title>Red Clover (Trifolium pratense) and Zigzag Clover (T. medium) - A Picture of Genomic Similarities and Differences.</title>
        <authorList>
            <person name="Dluhosova J."/>
            <person name="Istvanek J."/>
            <person name="Nedelnik J."/>
            <person name="Repkova J."/>
        </authorList>
    </citation>
    <scope>NUCLEOTIDE SEQUENCE [LARGE SCALE GENOMIC DNA]</scope>
    <source>
        <strain evidence="2">cv. 10/8</strain>
        <tissue evidence="1">Leaf</tissue>
    </source>
</reference>
<evidence type="ECO:0000313" key="2">
    <source>
        <dbReference type="Proteomes" id="UP000265520"/>
    </source>
</evidence>
<protein>
    <submittedName>
        <fullName evidence="1">Uncharacterized protein</fullName>
    </submittedName>
</protein>
<keyword evidence="2" id="KW-1185">Reference proteome</keyword>
<name>A0A392MLK3_9FABA</name>